<dbReference type="GO" id="GO:0051539">
    <property type="term" value="F:4 iron, 4 sulfur cluster binding"/>
    <property type="evidence" value="ECO:0007669"/>
    <property type="project" value="UniProtKB-KW"/>
</dbReference>
<evidence type="ECO:0000256" key="7">
    <source>
        <dbReference type="ARBA" id="ARBA00023004"/>
    </source>
</evidence>
<name>V6IUX3_9BACL</name>
<comment type="catalytic activity">
    <reaction evidence="11">
        <text>L-serine = pyruvate + NH4(+)</text>
        <dbReference type="Rhea" id="RHEA:19169"/>
        <dbReference type="ChEBI" id="CHEBI:15361"/>
        <dbReference type="ChEBI" id="CHEBI:28938"/>
        <dbReference type="ChEBI" id="CHEBI:33384"/>
        <dbReference type="EC" id="4.3.1.17"/>
    </reaction>
</comment>
<dbReference type="Proteomes" id="UP000018296">
    <property type="component" value="Unassembled WGS sequence"/>
</dbReference>
<dbReference type="PANTHER" id="PTHR30182:SF12">
    <property type="entry name" value="L-SERINE DEHYDRATASE, BETA CHAIN-RELATED"/>
    <property type="match status" value="1"/>
</dbReference>
<evidence type="ECO:0000256" key="4">
    <source>
        <dbReference type="ARBA" id="ARBA00022432"/>
    </source>
</evidence>
<dbReference type="GO" id="GO:0046872">
    <property type="term" value="F:metal ion binding"/>
    <property type="evidence" value="ECO:0007669"/>
    <property type="project" value="UniProtKB-KW"/>
</dbReference>
<dbReference type="PANTHER" id="PTHR30182">
    <property type="entry name" value="L-SERINE DEHYDRATASE"/>
    <property type="match status" value="1"/>
</dbReference>
<comment type="caution">
    <text evidence="13">The sequence shown here is derived from an EMBL/GenBank/DDBJ whole genome shotgun (WGS) entry which is preliminary data.</text>
</comment>
<dbReference type="Pfam" id="PF03313">
    <property type="entry name" value="SDH_alpha"/>
    <property type="match status" value="1"/>
</dbReference>
<evidence type="ECO:0000256" key="8">
    <source>
        <dbReference type="ARBA" id="ARBA00023014"/>
    </source>
</evidence>
<evidence type="ECO:0000256" key="5">
    <source>
        <dbReference type="ARBA" id="ARBA00022485"/>
    </source>
</evidence>
<feature type="domain" description="Serine dehydratase-like alpha subunit" evidence="12">
    <location>
        <begin position="260"/>
        <end position="493"/>
    </location>
</feature>
<evidence type="ECO:0000256" key="10">
    <source>
        <dbReference type="ARBA" id="ARBA00041766"/>
    </source>
</evidence>
<dbReference type="PATRIC" id="fig|1395513.3.peg.2910"/>
<comment type="similarity">
    <text evidence="2">Belongs to the iron-sulfur dependent L-serine dehydratase family.</text>
</comment>
<dbReference type="EC" id="4.3.1.17" evidence="3"/>
<evidence type="ECO:0000313" key="14">
    <source>
        <dbReference type="Proteomes" id="UP000018296"/>
    </source>
</evidence>
<evidence type="ECO:0000313" key="13">
    <source>
        <dbReference type="EMBL" id="EST10988.1"/>
    </source>
</evidence>
<dbReference type="RefSeq" id="WP_023511098.1">
    <property type="nucleotide sequence ID" value="NZ_AWTC01000015.1"/>
</dbReference>
<dbReference type="OrthoDB" id="9805537at2"/>
<dbReference type="InterPro" id="IPR029009">
    <property type="entry name" value="ASB_dom_sf"/>
</dbReference>
<evidence type="ECO:0000256" key="1">
    <source>
        <dbReference type="ARBA" id="ARBA00001966"/>
    </source>
</evidence>
<reference evidence="13 14" key="1">
    <citation type="journal article" date="2013" name="Genome Announc.">
        <title>Genome Sequence of Sporolactobacillus laevolacticus DSM442, an Efficient Polymer-Grade D-Lactate Producer from Agricultural Waste Cottonseed as a Nitrogen Source.</title>
        <authorList>
            <person name="Wang H."/>
            <person name="Wang L."/>
            <person name="Ju J."/>
            <person name="Yu B."/>
            <person name="Ma Y."/>
        </authorList>
    </citation>
    <scope>NUCLEOTIDE SEQUENCE [LARGE SCALE GENOMIC DNA]</scope>
    <source>
        <strain evidence="13 14">DSM 442</strain>
    </source>
</reference>
<dbReference type="GO" id="GO:0006094">
    <property type="term" value="P:gluconeogenesis"/>
    <property type="evidence" value="ECO:0007669"/>
    <property type="project" value="UniProtKB-KW"/>
</dbReference>
<keyword evidence="6" id="KW-0479">Metal-binding</keyword>
<gene>
    <name evidence="13" type="ORF">P343_14340</name>
</gene>
<keyword evidence="7" id="KW-0408">Iron</keyword>
<organism evidence="13 14">
    <name type="scientific">Sporolactobacillus laevolacticus DSM 442</name>
    <dbReference type="NCBI Taxonomy" id="1395513"/>
    <lineage>
        <taxon>Bacteria</taxon>
        <taxon>Bacillati</taxon>
        <taxon>Bacillota</taxon>
        <taxon>Bacilli</taxon>
        <taxon>Bacillales</taxon>
        <taxon>Sporolactobacillaceae</taxon>
        <taxon>Sporolactobacillus</taxon>
    </lineage>
</organism>
<keyword evidence="14" id="KW-1185">Reference proteome</keyword>
<dbReference type="SUPFAM" id="SSF143548">
    <property type="entry name" value="Serine metabolism enzymes domain"/>
    <property type="match status" value="1"/>
</dbReference>
<keyword evidence="9" id="KW-0456">Lyase</keyword>
<accession>V6IUX3</accession>
<dbReference type="AlphaFoldDB" id="V6IUX3"/>
<sequence>MAKRFYPDFFNDVFGPIMQPGSSGSFAGTSRVGRVAHHTIKSSLLRAKISFNPSDKRHLRHLGNMMDDRGYLGGLQNFATDDVRLFDAHKLAREKGISYEFTALPEENGYPGSVQFDLVGKDGDTSQLVGQSVGGGMIMIYEVNGFQIHWQADTFGLLIHDAEGRYAEPVSSLIDRFREQYVAHKELKNKQGERGYFIEFSVAIPDHDLVSLFDEEDFLLLPALLPVVTTLNRKPQLFQTVDEWIKISQERNQSFVHTAIDYERDFSGWSETEIIAYFEKIADILDHQIHALERLGYENVPDTPMLPIYGRLWNRYKHKSHALVDSLTSRIMDYAYSTNAKIPGVVIVPGPMGTGGGYLYSALEAVREARGFSHEKLVEGLIVAAGLGAIAFTHAHASGESGCVGESGVCCAMASGAITWMAGGTGEQVQHAASMALQANIGIPCDPIPGGLEFPCLTRTVRAAVTAPMYADMALSGVDPLIPYHEVLFAIEKNRQENQKVVSGPLCGVNCTLTAQKCALFLKDEVMGDKLKYIAPAQ</sequence>
<dbReference type="EMBL" id="AWTC01000015">
    <property type="protein sequence ID" value="EST10988.1"/>
    <property type="molecule type" value="Genomic_DNA"/>
</dbReference>
<dbReference type="GO" id="GO:0003941">
    <property type="term" value="F:L-serine ammonia-lyase activity"/>
    <property type="evidence" value="ECO:0007669"/>
    <property type="project" value="UniProtKB-EC"/>
</dbReference>
<dbReference type="Gene3D" id="3.30.1330.90">
    <property type="entry name" value="D-3-phosphoglycerate dehydrogenase, domain 3"/>
    <property type="match status" value="1"/>
</dbReference>
<evidence type="ECO:0000256" key="2">
    <source>
        <dbReference type="ARBA" id="ARBA00008636"/>
    </source>
</evidence>
<dbReference type="STRING" id="1395513.P343_14340"/>
<evidence type="ECO:0000256" key="9">
    <source>
        <dbReference type="ARBA" id="ARBA00023239"/>
    </source>
</evidence>
<dbReference type="InterPro" id="IPR005130">
    <property type="entry name" value="Ser_deHydtase-like_asu"/>
</dbReference>
<evidence type="ECO:0000259" key="12">
    <source>
        <dbReference type="Pfam" id="PF03313"/>
    </source>
</evidence>
<keyword evidence="5" id="KW-0004">4Fe-4S</keyword>
<protein>
    <recommendedName>
        <fullName evidence="3">L-serine ammonia-lyase</fullName>
        <ecNumber evidence="3">4.3.1.17</ecNumber>
    </recommendedName>
    <alternativeName>
        <fullName evidence="10">L-serine deaminase</fullName>
    </alternativeName>
</protein>
<dbReference type="InterPro" id="IPR051318">
    <property type="entry name" value="Fe-S_L-Ser"/>
</dbReference>
<dbReference type="eggNOG" id="COG1760">
    <property type="taxonomic scope" value="Bacteria"/>
</dbReference>
<evidence type="ECO:0000256" key="6">
    <source>
        <dbReference type="ARBA" id="ARBA00022723"/>
    </source>
</evidence>
<keyword evidence="4" id="KW-0312">Gluconeogenesis</keyword>
<comment type="cofactor">
    <cofactor evidence="1">
        <name>[4Fe-4S] cluster</name>
        <dbReference type="ChEBI" id="CHEBI:49883"/>
    </cofactor>
</comment>
<evidence type="ECO:0000256" key="3">
    <source>
        <dbReference type="ARBA" id="ARBA00012093"/>
    </source>
</evidence>
<keyword evidence="8" id="KW-0411">Iron-sulfur</keyword>
<evidence type="ECO:0000256" key="11">
    <source>
        <dbReference type="ARBA" id="ARBA00049406"/>
    </source>
</evidence>
<proteinExistence type="inferred from homology"/>